<evidence type="ECO:0000259" key="1">
    <source>
        <dbReference type="Pfam" id="PF13460"/>
    </source>
</evidence>
<evidence type="ECO:0000313" key="3">
    <source>
        <dbReference type="Proteomes" id="UP000003856"/>
    </source>
</evidence>
<evidence type="ECO:0000313" key="2">
    <source>
        <dbReference type="EMBL" id="EER61037.1"/>
    </source>
</evidence>
<dbReference type="SUPFAM" id="SSF51735">
    <property type="entry name" value="NAD(P)-binding Rossmann-fold domains"/>
    <property type="match status" value="1"/>
</dbReference>
<sequence>MSAKALTVLCVGATGSVGRHVVEEALRQGHTVLALVRDRGKAAGLPAQVDAVVGELTQPDTLARAVAGVDAIVFTHGSNGGKADTRAIDYGGVRNVLVALRGQKTRIALMTAIGVTDRVGSYNRRTEAHDWKRRSERLVRASGNAYTIVRPGWFDYNDANQRRIVMLQGDTRHAGTPADGVIARRQIAEVLVASLTLEQARNKTFELVAEVGPEPKDLAPLFAAVTADSGDFGKSPDGVGDAENMPLDQEPAQVLADLKAIHPDDPDLVQLPNRGAS</sequence>
<name>C5T3C5_ACIDE</name>
<comment type="caution">
    <text evidence="2">The sequence shown here is derived from an EMBL/GenBank/DDBJ whole genome shotgun (WGS) entry which is preliminary data.</text>
</comment>
<dbReference type="AlphaFoldDB" id="C5T3C5"/>
<proteinExistence type="predicted"/>
<dbReference type="Gene3D" id="3.40.50.720">
    <property type="entry name" value="NAD(P)-binding Rossmann-like Domain"/>
    <property type="match status" value="1"/>
</dbReference>
<dbReference type="PANTHER" id="PTHR15020:SF43">
    <property type="entry name" value="NAD(P)-BINDING DOMAIN-CONTAINING PROTEIN"/>
    <property type="match status" value="1"/>
</dbReference>
<organism evidence="2 3">
    <name type="scientific">Acidovorax delafieldii 2AN</name>
    <dbReference type="NCBI Taxonomy" id="573060"/>
    <lineage>
        <taxon>Bacteria</taxon>
        <taxon>Pseudomonadati</taxon>
        <taxon>Pseudomonadota</taxon>
        <taxon>Betaproteobacteria</taxon>
        <taxon>Burkholderiales</taxon>
        <taxon>Comamonadaceae</taxon>
        <taxon>Acidovorax</taxon>
    </lineage>
</organism>
<dbReference type="Pfam" id="PF13460">
    <property type="entry name" value="NAD_binding_10"/>
    <property type="match status" value="1"/>
</dbReference>
<dbReference type="RefSeq" id="WP_005794874.1">
    <property type="nucleotide sequence ID" value="NZ_ACQT01000029.1"/>
</dbReference>
<dbReference type="CDD" id="cd05243">
    <property type="entry name" value="SDR_a5"/>
    <property type="match status" value="1"/>
</dbReference>
<dbReference type="InterPro" id="IPR016040">
    <property type="entry name" value="NAD(P)-bd_dom"/>
</dbReference>
<dbReference type="EMBL" id="ACQT01000029">
    <property type="protein sequence ID" value="EER61037.1"/>
    <property type="molecule type" value="Genomic_DNA"/>
</dbReference>
<reference evidence="2 3" key="1">
    <citation type="submission" date="2009-05" db="EMBL/GenBank/DDBJ databases">
        <title>The draft genome of Acidovorax delafieldii 2AN.</title>
        <authorList>
            <consortium name="US DOE Joint Genome Institute (JGI-PGF)"/>
            <person name="Lucas S."/>
            <person name="Copeland A."/>
            <person name="Lapidus A."/>
            <person name="Glavina del Rio T."/>
            <person name="Tice H."/>
            <person name="Bruce D."/>
            <person name="Goodwin L."/>
            <person name="Pitluck S."/>
            <person name="Larimer F."/>
            <person name="Land M.L."/>
            <person name="Hauser L."/>
            <person name="Shelobolina E.S."/>
            <person name="Picardal F."/>
            <person name="Roden E."/>
            <person name="Emerson D."/>
        </authorList>
    </citation>
    <scope>NUCLEOTIDE SEQUENCE [LARGE SCALE GENOMIC DNA]</scope>
    <source>
        <strain evidence="2 3">2AN</strain>
    </source>
</reference>
<feature type="domain" description="NAD(P)-binding" evidence="1">
    <location>
        <begin position="12"/>
        <end position="196"/>
    </location>
</feature>
<keyword evidence="3" id="KW-1185">Reference proteome</keyword>
<dbReference type="PANTHER" id="PTHR15020">
    <property type="entry name" value="FLAVIN REDUCTASE-RELATED"/>
    <property type="match status" value="1"/>
</dbReference>
<dbReference type="Proteomes" id="UP000003856">
    <property type="component" value="Unassembled WGS sequence"/>
</dbReference>
<accession>C5T3C5</accession>
<dbReference type="PATRIC" id="fig|573060.9.peg.3778"/>
<dbReference type="InterPro" id="IPR036291">
    <property type="entry name" value="NAD(P)-bd_dom_sf"/>
</dbReference>
<protein>
    <submittedName>
        <fullName evidence="2">NmrA family protein</fullName>
    </submittedName>
</protein>
<gene>
    <name evidence="2" type="ORF">AcdelDRAFT_1405</name>
</gene>